<evidence type="ECO:0000256" key="1">
    <source>
        <dbReference type="SAM" id="Phobius"/>
    </source>
</evidence>
<dbReference type="EMBL" id="QNUL01000025">
    <property type="protein sequence ID" value="REA57789.1"/>
    <property type="molecule type" value="Genomic_DNA"/>
</dbReference>
<keyword evidence="1" id="KW-0812">Transmembrane</keyword>
<keyword evidence="1" id="KW-0472">Membrane</keyword>
<evidence type="ECO:0000313" key="2">
    <source>
        <dbReference type="EMBL" id="REA57789.1"/>
    </source>
</evidence>
<dbReference type="OrthoDB" id="6402309at2"/>
<comment type="caution">
    <text evidence="2">The sequence shown here is derived from an EMBL/GenBank/DDBJ whole genome shotgun (WGS) entry which is preliminary data.</text>
</comment>
<organism evidence="2 3">
    <name type="scientific">Dyadobacter luteus</name>
    <dbReference type="NCBI Taxonomy" id="2259619"/>
    <lineage>
        <taxon>Bacteria</taxon>
        <taxon>Pseudomonadati</taxon>
        <taxon>Bacteroidota</taxon>
        <taxon>Cytophagia</taxon>
        <taxon>Cytophagales</taxon>
        <taxon>Spirosomataceae</taxon>
        <taxon>Dyadobacter</taxon>
    </lineage>
</organism>
<protein>
    <recommendedName>
        <fullName evidence="4">DUF1493 domain-containing protein</fullName>
    </recommendedName>
</protein>
<reference evidence="2 3" key="1">
    <citation type="submission" date="2018-07" db="EMBL/GenBank/DDBJ databases">
        <title>Dyadobacter roseus sp. nov., isolated from rose rhizosphere soil.</title>
        <authorList>
            <person name="Chen L."/>
        </authorList>
    </citation>
    <scope>NUCLEOTIDE SEQUENCE [LARGE SCALE GENOMIC DNA]</scope>
    <source>
        <strain evidence="2 3">RS19</strain>
    </source>
</reference>
<feature type="transmembrane region" description="Helical" evidence="1">
    <location>
        <begin position="114"/>
        <end position="133"/>
    </location>
</feature>
<dbReference type="AlphaFoldDB" id="A0A3D8Y5J9"/>
<evidence type="ECO:0008006" key="4">
    <source>
        <dbReference type="Google" id="ProtNLM"/>
    </source>
</evidence>
<keyword evidence="1" id="KW-1133">Transmembrane helix</keyword>
<proteinExistence type="predicted"/>
<gene>
    <name evidence="2" type="ORF">DSL64_22915</name>
</gene>
<dbReference type="RefSeq" id="WP_115833280.1">
    <property type="nucleotide sequence ID" value="NZ_QNUL01000025.1"/>
</dbReference>
<evidence type="ECO:0000313" key="3">
    <source>
        <dbReference type="Proteomes" id="UP000256373"/>
    </source>
</evidence>
<accession>A0A3D8Y5J9</accession>
<dbReference type="Proteomes" id="UP000256373">
    <property type="component" value="Unassembled WGS sequence"/>
</dbReference>
<sequence length="134" mass="15534">MATVLEMVEFVRDLTGNDKIREHTDILDSGCVGDDFHELIEKFSDRYHGDMNAYLWYFHGDEEGFNIGGLFYKPPYDQVKRIPVTPALLAEISGVGRWNIEYPDHVISSKHNDIIARLIFVATVFLSLFYYLLR</sequence>
<name>A0A3D8Y5J9_9BACT</name>
<keyword evidence="3" id="KW-1185">Reference proteome</keyword>